<reference evidence="1" key="1">
    <citation type="submission" date="2019-08" db="EMBL/GenBank/DDBJ databases">
        <authorList>
            <person name="Yao H."/>
        </authorList>
    </citation>
    <scope>NUCLEOTIDE SEQUENCE</scope>
    <source>
        <strain evidence="1">4M9F</strain>
        <plasmid evidence="1">p4M9F</plasmid>
    </source>
</reference>
<proteinExistence type="predicted"/>
<organism evidence="1">
    <name type="scientific">Escherichia coli</name>
    <dbReference type="NCBI Taxonomy" id="562"/>
    <lineage>
        <taxon>Bacteria</taxon>
        <taxon>Pseudomonadati</taxon>
        <taxon>Pseudomonadota</taxon>
        <taxon>Gammaproteobacteria</taxon>
        <taxon>Enterobacterales</taxon>
        <taxon>Enterobacteriaceae</taxon>
        <taxon>Escherichia</taxon>
    </lineage>
</organism>
<dbReference type="EMBL" id="MN256759">
    <property type="protein sequence ID" value="QID23297.1"/>
    <property type="molecule type" value="Genomic_DNA"/>
</dbReference>
<accession>A0A6G6AME7</accession>
<keyword evidence="1" id="KW-0614">Plasmid</keyword>
<geneLocation type="plasmid" evidence="1">
    <name>p4M9F</name>
</geneLocation>
<sequence length="40" mass="4647">MSLSTTNKPLKGQCLKTKLHEYQIHISTPLQFFYCSTFLV</sequence>
<name>A0A6G6AME7_ECOLX</name>
<evidence type="ECO:0000313" key="1">
    <source>
        <dbReference type="EMBL" id="QID23297.1"/>
    </source>
</evidence>
<dbReference type="AlphaFoldDB" id="A0A6G6AME7"/>
<protein>
    <submittedName>
        <fullName evidence="1">Uncharacterized protein</fullName>
    </submittedName>
</protein>